<feature type="transmembrane region" description="Helical" evidence="1">
    <location>
        <begin position="136"/>
        <end position="159"/>
    </location>
</feature>
<dbReference type="Pfam" id="PF20146">
    <property type="entry name" value="NRF"/>
    <property type="match status" value="1"/>
</dbReference>
<proteinExistence type="predicted"/>
<accession>A0AAQ4D9N4</accession>
<sequence>MRLFDASGKYPTGAFQMSRADLGAFDECVETVQLDEYGREKVRGQYCNLLVYAGNKSDLDDQITSAMEFTHPRVRKFRGTIYEQRVPLVRLGVCVLNDCNEQEMQALLRAVLPAAADISISNCVTALRPGITKGQVIIISFLGVVALVVMFATAVDLWSSQKSQKRQHQSALQSVLTSFSVASNTRMMLQVARDKSSDAYSLRFLHGIRFFSIVWVVVGHCYGSPSDVWSRMLNMVIYSDDWDCMIATAGYIGVDSFFFLRSHCCQRQAVPHAPEGTQAKVQEKAEMLARRTC</sequence>
<feature type="domain" description="Nose resistant-to-fluoxetine protein N-terminal" evidence="2">
    <location>
        <begin position="1"/>
        <end position="108"/>
    </location>
</feature>
<dbReference type="PANTHER" id="PTHR11161:SF0">
    <property type="entry name" value="O-ACYLTRANSFERASE LIKE PROTEIN"/>
    <property type="match status" value="1"/>
</dbReference>
<dbReference type="InterPro" id="IPR006621">
    <property type="entry name" value="Nose-resist-to-fluoxetine_N"/>
</dbReference>
<name>A0AAQ4D9N4_AMBAM</name>
<gene>
    <name evidence="3" type="ORF">V5799_003189</name>
</gene>
<dbReference type="EMBL" id="JARKHS020033366">
    <property type="protein sequence ID" value="KAK8759174.1"/>
    <property type="molecule type" value="Genomic_DNA"/>
</dbReference>
<dbReference type="Proteomes" id="UP001321473">
    <property type="component" value="Unassembled WGS sequence"/>
</dbReference>
<dbReference type="AlphaFoldDB" id="A0AAQ4D9N4"/>
<evidence type="ECO:0000256" key="1">
    <source>
        <dbReference type="SAM" id="Phobius"/>
    </source>
</evidence>
<evidence type="ECO:0000313" key="3">
    <source>
        <dbReference type="EMBL" id="KAK8759174.1"/>
    </source>
</evidence>
<keyword evidence="1" id="KW-1133">Transmembrane helix</keyword>
<reference evidence="3 4" key="1">
    <citation type="journal article" date="2023" name="Arcadia Sci">
        <title>De novo assembly of a long-read Amblyomma americanum tick genome.</title>
        <authorList>
            <person name="Chou S."/>
            <person name="Poskanzer K.E."/>
            <person name="Rollins M."/>
            <person name="Thuy-Boun P.S."/>
        </authorList>
    </citation>
    <scope>NUCLEOTIDE SEQUENCE [LARGE SCALE GENOMIC DNA]</scope>
    <source>
        <strain evidence="3">F_SG_1</strain>
        <tissue evidence="3">Salivary glands</tissue>
    </source>
</reference>
<protein>
    <recommendedName>
        <fullName evidence="2">Nose resistant-to-fluoxetine protein N-terminal domain-containing protein</fullName>
    </recommendedName>
</protein>
<keyword evidence="1" id="KW-0472">Membrane</keyword>
<comment type="caution">
    <text evidence="3">The sequence shown here is derived from an EMBL/GenBank/DDBJ whole genome shotgun (WGS) entry which is preliminary data.</text>
</comment>
<keyword evidence="1" id="KW-0812">Transmembrane</keyword>
<dbReference type="InterPro" id="IPR052728">
    <property type="entry name" value="O2_lipid_transport_reg"/>
</dbReference>
<organism evidence="3 4">
    <name type="scientific">Amblyomma americanum</name>
    <name type="common">Lone star tick</name>
    <dbReference type="NCBI Taxonomy" id="6943"/>
    <lineage>
        <taxon>Eukaryota</taxon>
        <taxon>Metazoa</taxon>
        <taxon>Ecdysozoa</taxon>
        <taxon>Arthropoda</taxon>
        <taxon>Chelicerata</taxon>
        <taxon>Arachnida</taxon>
        <taxon>Acari</taxon>
        <taxon>Parasitiformes</taxon>
        <taxon>Ixodida</taxon>
        <taxon>Ixodoidea</taxon>
        <taxon>Ixodidae</taxon>
        <taxon>Amblyomminae</taxon>
        <taxon>Amblyomma</taxon>
    </lineage>
</organism>
<evidence type="ECO:0000313" key="4">
    <source>
        <dbReference type="Proteomes" id="UP001321473"/>
    </source>
</evidence>
<evidence type="ECO:0000259" key="2">
    <source>
        <dbReference type="Pfam" id="PF20146"/>
    </source>
</evidence>
<keyword evidence="4" id="KW-1185">Reference proteome</keyword>
<dbReference type="PANTHER" id="PTHR11161">
    <property type="entry name" value="O-ACYLTRANSFERASE"/>
    <property type="match status" value="1"/>
</dbReference>